<gene>
    <name evidence="1" type="ORF">QAD02_015130</name>
</gene>
<keyword evidence="2" id="KW-1185">Reference proteome</keyword>
<evidence type="ECO:0000313" key="2">
    <source>
        <dbReference type="Proteomes" id="UP001239111"/>
    </source>
</evidence>
<accession>A0ACC2P7F9</accession>
<organism evidence="1 2">
    <name type="scientific">Eretmocerus hayati</name>
    <dbReference type="NCBI Taxonomy" id="131215"/>
    <lineage>
        <taxon>Eukaryota</taxon>
        <taxon>Metazoa</taxon>
        <taxon>Ecdysozoa</taxon>
        <taxon>Arthropoda</taxon>
        <taxon>Hexapoda</taxon>
        <taxon>Insecta</taxon>
        <taxon>Pterygota</taxon>
        <taxon>Neoptera</taxon>
        <taxon>Endopterygota</taxon>
        <taxon>Hymenoptera</taxon>
        <taxon>Apocrita</taxon>
        <taxon>Proctotrupomorpha</taxon>
        <taxon>Chalcidoidea</taxon>
        <taxon>Aphelinidae</taxon>
        <taxon>Aphelininae</taxon>
        <taxon>Eretmocerus</taxon>
    </lineage>
</organism>
<reference evidence="1" key="1">
    <citation type="submission" date="2023-04" db="EMBL/GenBank/DDBJ databases">
        <title>A chromosome-level genome assembly of the parasitoid wasp Eretmocerus hayati.</title>
        <authorList>
            <person name="Zhong Y."/>
            <person name="Liu S."/>
            <person name="Liu Y."/>
        </authorList>
    </citation>
    <scope>NUCLEOTIDE SEQUENCE</scope>
    <source>
        <strain evidence="1">ZJU_SS_LIU_2023</strain>
    </source>
</reference>
<dbReference type="Proteomes" id="UP001239111">
    <property type="component" value="Chromosome 2"/>
</dbReference>
<name>A0ACC2P7F9_9HYME</name>
<comment type="caution">
    <text evidence="1">The sequence shown here is derived from an EMBL/GenBank/DDBJ whole genome shotgun (WGS) entry which is preliminary data.</text>
</comment>
<protein>
    <submittedName>
        <fullName evidence="1">Uncharacterized protein</fullName>
    </submittedName>
</protein>
<sequence length="145" mass="17099">MDNSDDGEDEIGGNETIDVDVMDFVLEQARRIRLESLPIRSKKHYTQRYNKYKKWCSDHKIPNFINEDVMLLYMDHLDPHPRQLAPGTWGLGNQEVPTTQEEQLKPEQPEENQKSYTVEDTARGKYEPPTTRARGRAHRWRPYTI</sequence>
<proteinExistence type="predicted"/>
<dbReference type="EMBL" id="CM056742">
    <property type="protein sequence ID" value="KAJ8679343.1"/>
    <property type="molecule type" value="Genomic_DNA"/>
</dbReference>
<evidence type="ECO:0000313" key="1">
    <source>
        <dbReference type="EMBL" id="KAJ8679343.1"/>
    </source>
</evidence>